<sequence>MTIAGMSRPMRAAGFGLLGVAAIATVIGTASAISSDEPSGDTAAPTSPAEPTPSEPDATPGEDTETPAEDGDGDGDEEPDDEETTPGDEDGDQEDPADGDGSGDGTARPGDKGLDPEAQRTPVRVFNNSNISGLATRAAGDLQDAGWNVTGHGNYSDGRIPASTVYFREGTAEESVAERIGFEFGMRIEPRFDGIKDSSPGVIVIVTKDYAESGKDN</sequence>
<dbReference type="Proteomes" id="UP000198348">
    <property type="component" value="Unassembled WGS sequence"/>
</dbReference>
<name>A0A238XBU7_9PSEU</name>
<feature type="compositionally biased region" description="Acidic residues" evidence="1">
    <location>
        <begin position="60"/>
        <end position="98"/>
    </location>
</feature>
<feature type="domain" description="LytR/CpsA/Psr regulator C-terminal" evidence="2">
    <location>
        <begin position="121"/>
        <end position="210"/>
    </location>
</feature>
<proteinExistence type="predicted"/>
<dbReference type="EMBL" id="FZNW01000010">
    <property type="protein sequence ID" value="SNR56170.1"/>
    <property type="molecule type" value="Genomic_DNA"/>
</dbReference>
<dbReference type="AlphaFoldDB" id="A0A238XBU7"/>
<accession>A0A238XBU7</accession>
<keyword evidence="4" id="KW-1185">Reference proteome</keyword>
<dbReference type="InterPro" id="IPR027381">
    <property type="entry name" value="LytR/CpsA/Psr_C"/>
</dbReference>
<reference evidence="3 4" key="1">
    <citation type="submission" date="2017-06" db="EMBL/GenBank/DDBJ databases">
        <authorList>
            <person name="Kim H.J."/>
            <person name="Triplett B.A."/>
        </authorList>
    </citation>
    <scope>NUCLEOTIDE SEQUENCE [LARGE SCALE GENOMIC DNA]</scope>
    <source>
        <strain evidence="3 4">DSM 45207</strain>
    </source>
</reference>
<evidence type="ECO:0000313" key="4">
    <source>
        <dbReference type="Proteomes" id="UP000198348"/>
    </source>
</evidence>
<evidence type="ECO:0000313" key="3">
    <source>
        <dbReference type="EMBL" id="SNR56170.1"/>
    </source>
</evidence>
<dbReference type="Gene3D" id="3.30.70.2390">
    <property type="match status" value="1"/>
</dbReference>
<organism evidence="3 4">
    <name type="scientific">Haloechinothrix alba</name>
    <dbReference type="NCBI Taxonomy" id="664784"/>
    <lineage>
        <taxon>Bacteria</taxon>
        <taxon>Bacillati</taxon>
        <taxon>Actinomycetota</taxon>
        <taxon>Actinomycetes</taxon>
        <taxon>Pseudonocardiales</taxon>
        <taxon>Pseudonocardiaceae</taxon>
        <taxon>Haloechinothrix</taxon>
    </lineage>
</organism>
<evidence type="ECO:0000259" key="2">
    <source>
        <dbReference type="Pfam" id="PF13399"/>
    </source>
</evidence>
<evidence type="ECO:0000256" key="1">
    <source>
        <dbReference type="SAM" id="MobiDB-lite"/>
    </source>
</evidence>
<feature type="region of interest" description="Disordered" evidence="1">
    <location>
        <begin position="32"/>
        <end position="127"/>
    </location>
</feature>
<protein>
    <submittedName>
        <fullName evidence="3">LytR cell envelope-related transcriptional attenuator</fullName>
    </submittedName>
</protein>
<gene>
    <name evidence="3" type="ORF">SAMN06265360_11049</name>
</gene>
<dbReference type="Pfam" id="PF13399">
    <property type="entry name" value="LytR_C"/>
    <property type="match status" value="1"/>
</dbReference>
<feature type="compositionally biased region" description="Basic and acidic residues" evidence="1">
    <location>
        <begin position="109"/>
        <end position="118"/>
    </location>
</feature>